<organism evidence="1 2">
    <name type="scientific">Scutellospora calospora</name>
    <dbReference type="NCBI Taxonomy" id="85575"/>
    <lineage>
        <taxon>Eukaryota</taxon>
        <taxon>Fungi</taxon>
        <taxon>Fungi incertae sedis</taxon>
        <taxon>Mucoromycota</taxon>
        <taxon>Glomeromycotina</taxon>
        <taxon>Glomeromycetes</taxon>
        <taxon>Diversisporales</taxon>
        <taxon>Gigasporaceae</taxon>
        <taxon>Scutellospora</taxon>
    </lineage>
</organism>
<comment type="caution">
    <text evidence="1">The sequence shown here is derived from an EMBL/GenBank/DDBJ whole genome shotgun (WGS) entry which is preliminary data.</text>
</comment>
<feature type="non-terminal residue" evidence="1">
    <location>
        <position position="1"/>
    </location>
</feature>
<dbReference type="Proteomes" id="UP000789860">
    <property type="component" value="Unassembled WGS sequence"/>
</dbReference>
<accession>A0ACA9K9D4</accession>
<protein>
    <submittedName>
        <fullName evidence="1">6658_t:CDS:1</fullName>
    </submittedName>
</protein>
<proteinExistence type="predicted"/>
<evidence type="ECO:0000313" key="2">
    <source>
        <dbReference type="Proteomes" id="UP000789860"/>
    </source>
</evidence>
<dbReference type="EMBL" id="CAJVPM010001159">
    <property type="protein sequence ID" value="CAG8460751.1"/>
    <property type="molecule type" value="Genomic_DNA"/>
</dbReference>
<keyword evidence="2" id="KW-1185">Reference proteome</keyword>
<name>A0ACA9K9D4_9GLOM</name>
<gene>
    <name evidence="1" type="ORF">SCALOS_LOCUS1601</name>
</gene>
<sequence>FDFLTDRLTTTNRIIIATIILITSIYVFTLFSPITYGNSWTRAECNKVKWLSSWDYCDLYDKKNDLVNDIVEDEIIEVDYENSPGSYHTKIPAFLTQVVEVAYTTQGMEWW</sequence>
<evidence type="ECO:0000313" key="1">
    <source>
        <dbReference type="EMBL" id="CAG8460751.1"/>
    </source>
</evidence>
<reference evidence="1" key="1">
    <citation type="submission" date="2021-06" db="EMBL/GenBank/DDBJ databases">
        <authorList>
            <person name="Kallberg Y."/>
            <person name="Tangrot J."/>
            <person name="Rosling A."/>
        </authorList>
    </citation>
    <scope>NUCLEOTIDE SEQUENCE</scope>
    <source>
        <strain evidence="1">AU212A</strain>
    </source>
</reference>